<sequence length="402" mass="47311">MRITRALFLDLTKPRNGIEFNCHYDFNRVDHRLRKHWATQLEKMHKASITQVEKHFCEEQYKKYANPDEMIKKIGPSATPKVKQWFKNNINKVLVDHSPTSFESWRDWMKEMKNADDIKLLKDFMLNNRFGACQSYDPFKSYSIIKTCIDSAEIEHLMDILISRHIYSLNPNEEGFFLILNFCYQECLNSLNEVNDDVFLKKFYSLLQLLPLYNDYLGNVPPIAYSAILSVISRQKLPQLHELGVNIVDHLIEVDYANAEHVLLGIKSCIVSSNTEKISSWILHAKNLVKEEKCVDFNFFRLMEKMHQNNHRDFALNLLKDDKIYVAGDKAFGDILKNREFELSNEITALLNYNLPEYLESKRLEYSSTVTPKMHEEALQYELETCRILEQEENEIDKDSDK</sequence>
<dbReference type="AlphaFoldDB" id="A0A075AN27"/>
<evidence type="ECO:0000313" key="1">
    <source>
        <dbReference type="EMBL" id="EPZ31184.1"/>
    </source>
</evidence>
<dbReference type="EMBL" id="KE561300">
    <property type="protein sequence ID" value="EPZ31184.1"/>
    <property type="molecule type" value="Genomic_DNA"/>
</dbReference>
<organism evidence="1 2">
    <name type="scientific">Rozella allomycis (strain CSF55)</name>
    <dbReference type="NCBI Taxonomy" id="988480"/>
    <lineage>
        <taxon>Eukaryota</taxon>
        <taxon>Fungi</taxon>
        <taxon>Fungi incertae sedis</taxon>
        <taxon>Cryptomycota</taxon>
        <taxon>Cryptomycota incertae sedis</taxon>
        <taxon>Rozella</taxon>
    </lineage>
</organism>
<name>A0A075AN27_ROZAC</name>
<dbReference type="Proteomes" id="UP000030755">
    <property type="component" value="Unassembled WGS sequence"/>
</dbReference>
<evidence type="ECO:0000313" key="2">
    <source>
        <dbReference type="Proteomes" id="UP000030755"/>
    </source>
</evidence>
<keyword evidence="2" id="KW-1185">Reference proteome</keyword>
<gene>
    <name evidence="1" type="ORF">O9G_001096</name>
</gene>
<proteinExistence type="predicted"/>
<accession>A0A075AN27</accession>
<protein>
    <submittedName>
        <fullName evidence="1">Uncharacterized protein</fullName>
    </submittedName>
</protein>
<dbReference type="HOGENOM" id="CLU_685417_0_0_1"/>
<reference evidence="1 2" key="1">
    <citation type="journal article" date="2013" name="Curr. Biol.">
        <title>Shared signatures of parasitism and phylogenomics unite Cryptomycota and microsporidia.</title>
        <authorList>
            <person name="James T.Y."/>
            <person name="Pelin A."/>
            <person name="Bonen L."/>
            <person name="Ahrendt S."/>
            <person name="Sain D."/>
            <person name="Corradi N."/>
            <person name="Stajich J.E."/>
        </authorList>
    </citation>
    <scope>NUCLEOTIDE SEQUENCE [LARGE SCALE GENOMIC DNA]</scope>
    <source>
        <strain evidence="1 2">CSF55</strain>
    </source>
</reference>